<dbReference type="HAMAP" id="MF_00031">
    <property type="entry name" value="DNA_HJ_migration_RuvA"/>
    <property type="match status" value="1"/>
</dbReference>
<comment type="similarity">
    <text evidence="6">Belongs to the RuvA family.</text>
</comment>
<evidence type="ECO:0000256" key="2">
    <source>
        <dbReference type="ARBA" id="ARBA00022763"/>
    </source>
</evidence>
<dbReference type="Gene3D" id="1.10.150.20">
    <property type="entry name" value="5' to 3' exonuclease, C-terminal subdomain"/>
    <property type="match status" value="1"/>
</dbReference>
<protein>
    <recommendedName>
        <fullName evidence="6">Holliday junction branch migration complex subunit RuvA</fullName>
    </recommendedName>
</protein>
<dbReference type="Pfam" id="PF14520">
    <property type="entry name" value="HHH_5"/>
    <property type="match status" value="1"/>
</dbReference>
<evidence type="ECO:0000256" key="3">
    <source>
        <dbReference type="ARBA" id="ARBA00023125"/>
    </source>
</evidence>
<evidence type="ECO:0000313" key="8">
    <source>
        <dbReference type="EMBL" id="GAA3605171.1"/>
    </source>
</evidence>
<evidence type="ECO:0000259" key="7">
    <source>
        <dbReference type="SMART" id="SM00278"/>
    </source>
</evidence>
<dbReference type="InterPro" id="IPR036267">
    <property type="entry name" value="RuvA_C_sf"/>
</dbReference>
<comment type="caution">
    <text evidence="8">The sequence shown here is derived from an EMBL/GenBank/DDBJ whole genome shotgun (WGS) entry which is preliminary data.</text>
</comment>
<evidence type="ECO:0000313" key="9">
    <source>
        <dbReference type="Proteomes" id="UP001501490"/>
    </source>
</evidence>
<name>A0ABP6ZHW7_9ACTN</name>
<dbReference type="InterPro" id="IPR013849">
    <property type="entry name" value="DNA_helicase_Holl-junc_RuvA_I"/>
</dbReference>
<dbReference type="Gene3D" id="1.10.8.10">
    <property type="entry name" value="DNA helicase RuvA subunit, C-terminal domain"/>
    <property type="match status" value="1"/>
</dbReference>
<dbReference type="InterPro" id="IPR000085">
    <property type="entry name" value="RuvA"/>
</dbReference>
<dbReference type="InterPro" id="IPR011114">
    <property type="entry name" value="RuvA_C"/>
</dbReference>
<sequence length="206" mass="21144">MIAQVSGTVIQLGPTTAVIELGGLGVLALVSPDTAADLRVGQPATLATSLVVREDSLTLYGFASTDERELFELLQTATGVGPKLAQAALAVLRPDELRQAIATENLLTLMKVPGVGRKGAQRLVIELKDKINAVGAAGQAELPATAAKTGGGSAWRDQVSQGLQGLGWSAKDADAACGEVEHLVRDDPGTSVASLMKAALQSLARP</sequence>
<evidence type="ECO:0000256" key="5">
    <source>
        <dbReference type="ARBA" id="ARBA00023204"/>
    </source>
</evidence>
<comment type="domain">
    <text evidence="6">Has three domains with a flexible linker between the domains II and III and assumes an 'L' shape. Domain III is highly mobile and contacts RuvB.</text>
</comment>
<dbReference type="NCBIfam" id="TIGR00084">
    <property type="entry name" value="ruvA"/>
    <property type="match status" value="1"/>
</dbReference>
<comment type="function">
    <text evidence="6">The RuvA-RuvB-RuvC complex processes Holliday junction (HJ) DNA during genetic recombination and DNA repair, while the RuvA-RuvB complex plays an important role in the rescue of blocked DNA replication forks via replication fork reversal (RFR). RuvA specifically binds to HJ cruciform DNA, conferring on it an open structure. The RuvB hexamer acts as an ATP-dependent pump, pulling dsDNA into and through the RuvAB complex. HJ branch migration allows RuvC to scan DNA until it finds its consensus sequence, where it cleaves and resolves the cruciform DNA.</text>
</comment>
<dbReference type="Pfam" id="PF07499">
    <property type="entry name" value="RuvA_C"/>
    <property type="match status" value="1"/>
</dbReference>
<dbReference type="EMBL" id="BAABAB010000003">
    <property type="protein sequence ID" value="GAA3605171.1"/>
    <property type="molecule type" value="Genomic_DNA"/>
</dbReference>
<dbReference type="Pfam" id="PF01330">
    <property type="entry name" value="RuvA_N"/>
    <property type="match status" value="1"/>
</dbReference>
<dbReference type="Gene3D" id="2.40.50.140">
    <property type="entry name" value="Nucleic acid-binding proteins"/>
    <property type="match status" value="1"/>
</dbReference>
<comment type="caution">
    <text evidence="6">Lacks conserved residue(s) required for the propagation of feature annotation.</text>
</comment>
<keyword evidence="3 6" id="KW-0238">DNA-binding</keyword>
<organism evidence="8 9">
    <name type="scientific">Microlunatus ginsengisoli</name>
    <dbReference type="NCBI Taxonomy" id="363863"/>
    <lineage>
        <taxon>Bacteria</taxon>
        <taxon>Bacillati</taxon>
        <taxon>Actinomycetota</taxon>
        <taxon>Actinomycetes</taxon>
        <taxon>Propionibacteriales</taxon>
        <taxon>Propionibacteriaceae</taxon>
        <taxon>Microlunatus</taxon>
    </lineage>
</organism>
<evidence type="ECO:0000256" key="6">
    <source>
        <dbReference type="HAMAP-Rule" id="MF_00031"/>
    </source>
</evidence>
<dbReference type="SUPFAM" id="SSF47781">
    <property type="entry name" value="RuvA domain 2-like"/>
    <property type="match status" value="1"/>
</dbReference>
<comment type="subunit">
    <text evidence="6">Homotetramer. Forms an RuvA(8)-RuvB(12)-Holliday junction (HJ) complex. HJ DNA is sandwiched between 2 RuvA tetramers; dsDNA enters through RuvA and exits via RuvB. An RuvB hexamer assembles on each DNA strand where it exits the tetramer. Each RuvB hexamer is contacted by two RuvA subunits (via domain III) on 2 adjacent RuvB subunits; this complex drives branch migration. In the full resolvosome a probable DNA-RuvA(4)-RuvB(12)-RuvC(2) complex forms which resolves the HJ.</text>
</comment>
<keyword evidence="9" id="KW-1185">Reference proteome</keyword>
<reference evidence="9" key="1">
    <citation type="journal article" date="2019" name="Int. J. Syst. Evol. Microbiol.">
        <title>The Global Catalogue of Microorganisms (GCM) 10K type strain sequencing project: providing services to taxonomists for standard genome sequencing and annotation.</title>
        <authorList>
            <consortium name="The Broad Institute Genomics Platform"/>
            <consortium name="The Broad Institute Genome Sequencing Center for Infectious Disease"/>
            <person name="Wu L."/>
            <person name="Ma J."/>
        </authorList>
    </citation>
    <scope>NUCLEOTIDE SEQUENCE [LARGE SCALE GENOMIC DNA]</scope>
    <source>
        <strain evidence="9">JCM 16929</strain>
    </source>
</reference>
<dbReference type="Proteomes" id="UP001501490">
    <property type="component" value="Unassembled WGS sequence"/>
</dbReference>
<proteinExistence type="inferred from homology"/>
<accession>A0ABP6ZHW7</accession>
<dbReference type="InterPro" id="IPR010994">
    <property type="entry name" value="RuvA_2-like"/>
</dbReference>
<feature type="domain" description="Helix-hairpin-helix DNA-binding motif class 1" evidence="7">
    <location>
        <begin position="107"/>
        <end position="126"/>
    </location>
</feature>
<keyword evidence="1 6" id="KW-0963">Cytoplasm</keyword>
<dbReference type="SUPFAM" id="SSF46929">
    <property type="entry name" value="DNA helicase RuvA subunit, C-terminal domain"/>
    <property type="match status" value="1"/>
</dbReference>
<evidence type="ECO:0000256" key="1">
    <source>
        <dbReference type="ARBA" id="ARBA00022490"/>
    </source>
</evidence>
<dbReference type="SMART" id="SM00278">
    <property type="entry name" value="HhH1"/>
    <property type="match status" value="2"/>
</dbReference>
<keyword evidence="2 6" id="KW-0227">DNA damage</keyword>
<dbReference type="InterPro" id="IPR012340">
    <property type="entry name" value="NA-bd_OB-fold"/>
</dbReference>
<evidence type="ECO:0000256" key="4">
    <source>
        <dbReference type="ARBA" id="ARBA00023172"/>
    </source>
</evidence>
<dbReference type="InterPro" id="IPR003583">
    <property type="entry name" value="Hlx-hairpin-Hlx_DNA-bd_motif"/>
</dbReference>
<feature type="domain" description="Helix-hairpin-helix DNA-binding motif class 1" evidence="7">
    <location>
        <begin position="72"/>
        <end position="91"/>
    </location>
</feature>
<feature type="region of interest" description="Domain III" evidence="6">
    <location>
        <begin position="146"/>
        <end position="206"/>
    </location>
</feature>
<comment type="subcellular location">
    <subcellularLocation>
        <location evidence="6">Cytoplasm</location>
    </subcellularLocation>
</comment>
<keyword evidence="5 6" id="KW-0234">DNA repair</keyword>
<dbReference type="SUPFAM" id="SSF50249">
    <property type="entry name" value="Nucleic acid-binding proteins"/>
    <property type="match status" value="1"/>
</dbReference>
<keyword evidence="4 6" id="KW-0233">DNA recombination</keyword>
<gene>
    <name evidence="6 8" type="primary">ruvA</name>
    <name evidence="8" type="ORF">GCM10022236_03830</name>
</gene>
<dbReference type="RefSeq" id="WP_344801381.1">
    <property type="nucleotide sequence ID" value="NZ_BAABAB010000003.1"/>
</dbReference>